<dbReference type="RefSeq" id="WP_036821472.1">
    <property type="nucleotide sequence ID" value="NZ_AVBF01000042.1"/>
</dbReference>
<evidence type="ECO:0000256" key="1">
    <source>
        <dbReference type="ARBA" id="ARBA00022730"/>
    </source>
</evidence>
<dbReference type="STRING" id="1385514.N782_14760"/>
<evidence type="ECO:0000256" key="4">
    <source>
        <dbReference type="ARBA" id="ARBA00022840"/>
    </source>
</evidence>
<name>A0A0A2TC06_9BACI</name>
<dbReference type="Pfam" id="PF00488">
    <property type="entry name" value="MutS_V"/>
    <property type="match status" value="1"/>
</dbReference>
<dbReference type="EMBL" id="AVBF01000042">
    <property type="protein sequence ID" value="KGP71953.1"/>
    <property type="molecule type" value="Genomic_DNA"/>
</dbReference>
<organism evidence="9 10">
    <name type="scientific">Pontibacillus yanchengensis Y32</name>
    <dbReference type="NCBI Taxonomy" id="1385514"/>
    <lineage>
        <taxon>Bacteria</taxon>
        <taxon>Bacillati</taxon>
        <taxon>Bacillota</taxon>
        <taxon>Bacilli</taxon>
        <taxon>Bacillales</taxon>
        <taxon>Bacillaceae</taxon>
        <taxon>Pontibacillus</taxon>
    </lineage>
</organism>
<dbReference type="InterPro" id="IPR027417">
    <property type="entry name" value="P-loop_NTPase"/>
</dbReference>
<dbReference type="SMART" id="SM00533">
    <property type="entry name" value="MUTSd"/>
    <property type="match status" value="1"/>
</dbReference>
<evidence type="ECO:0000256" key="2">
    <source>
        <dbReference type="ARBA" id="ARBA00022741"/>
    </source>
</evidence>
<dbReference type="Proteomes" id="UP000030147">
    <property type="component" value="Unassembled WGS sequence"/>
</dbReference>
<dbReference type="GO" id="GO:0005524">
    <property type="term" value="F:ATP binding"/>
    <property type="evidence" value="ECO:0007669"/>
    <property type="project" value="UniProtKB-KW"/>
</dbReference>
<dbReference type="GO" id="GO:0030983">
    <property type="term" value="F:mismatched DNA binding"/>
    <property type="evidence" value="ECO:0007669"/>
    <property type="project" value="InterPro"/>
</dbReference>
<keyword evidence="10" id="KW-1185">Reference proteome</keyword>
<dbReference type="GO" id="GO:0006298">
    <property type="term" value="P:mismatch repair"/>
    <property type="evidence" value="ECO:0007669"/>
    <property type="project" value="InterPro"/>
</dbReference>
<dbReference type="NCBIfam" id="TIGR01069">
    <property type="entry name" value="mutS2"/>
    <property type="match status" value="1"/>
</dbReference>
<dbReference type="GO" id="GO:0004519">
    <property type="term" value="F:endonuclease activity"/>
    <property type="evidence" value="ECO:0007669"/>
    <property type="project" value="InterPro"/>
</dbReference>
<dbReference type="PANTHER" id="PTHR48466:SF2">
    <property type="entry name" value="OS10G0509000 PROTEIN"/>
    <property type="match status" value="1"/>
</dbReference>
<keyword evidence="6" id="KW-0238">DNA-binding</keyword>
<dbReference type="PANTHER" id="PTHR48466">
    <property type="entry name" value="OS10G0509000 PROTEIN-RELATED"/>
    <property type="match status" value="1"/>
</dbReference>
<protein>
    <submittedName>
        <fullName evidence="9">DNA mismatch repair protein</fullName>
    </submittedName>
</protein>
<gene>
    <name evidence="9" type="ORF">N782_14760</name>
</gene>
<proteinExistence type="predicted"/>
<dbReference type="SUPFAM" id="SSF52540">
    <property type="entry name" value="P-loop containing nucleoside triphosphate hydrolases"/>
    <property type="match status" value="1"/>
</dbReference>
<feature type="compositionally biased region" description="Basic and acidic residues" evidence="7">
    <location>
        <begin position="540"/>
        <end position="553"/>
    </location>
</feature>
<dbReference type="InterPro" id="IPR036187">
    <property type="entry name" value="DNA_mismatch_repair_MutS_sf"/>
</dbReference>
<evidence type="ECO:0000256" key="3">
    <source>
        <dbReference type="ARBA" id="ARBA00022801"/>
    </source>
</evidence>
<accession>A0A0A2TC06</accession>
<keyword evidence="2" id="KW-0547">Nucleotide-binding</keyword>
<dbReference type="InterPro" id="IPR005747">
    <property type="entry name" value="MutS2"/>
</dbReference>
<evidence type="ECO:0000256" key="7">
    <source>
        <dbReference type="SAM" id="MobiDB-lite"/>
    </source>
</evidence>
<dbReference type="GO" id="GO:0019843">
    <property type="term" value="F:rRNA binding"/>
    <property type="evidence" value="ECO:0007669"/>
    <property type="project" value="UniProtKB-KW"/>
</dbReference>
<dbReference type="OrthoDB" id="9808166at2"/>
<dbReference type="PIRSF" id="PIRSF005814">
    <property type="entry name" value="MutS_YshD"/>
    <property type="match status" value="1"/>
</dbReference>
<dbReference type="GO" id="GO:0140664">
    <property type="term" value="F:ATP-dependent DNA damage sensor activity"/>
    <property type="evidence" value="ECO:0007669"/>
    <property type="project" value="InterPro"/>
</dbReference>
<dbReference type="PROSITE" id="PS00486">
    <property type="entry name" value="DNA_MISMATCH_REPAIR_2"/>
    <property type="match status" value="1"/>
</dbReference>
<dbReference type="InterPro" id="IPR000432">
    <property type="entry name" value="DNA_mismatch_repair_MutS_C"/>
</dbReference>
<evidence type="ECO:0000256" key="6">
    <source>
        <dbReference type="ARBA" id="ARBA00023125"/>
    </source>
</evidence>
<feature type="region of interest" description="Disordered" evidence="7">
    <location>
        <begin position="533"/>
        <end position="553"/>
    </location>
</feature>
<comment type="caution">
    <text evidence="9">The sequence shown here is derived from an EMBL/GenBank/DDBJ whole genome shotgun (WGS) entry which is preliminary data.</text>
</comment>
<dbReference type="SUPFAM" id="SSF48334">
    <property type="entry name" value="DNA repair protein MutS, domain III"/>
    <property type="match status" value="1"/>
</dbReference>
<dbReference type="GO" id="GO:0016887">
    <property type="term" value="F:ATP hydrolysis activity"/>
    <property type="evidence" value="ECO:0007669"/>
    <property type="project" value="InterPro"/>
</dbReference>
<keyword evidence="4" id="KW-0067">ATP-binding</keyword>
<keyword evidence="3" id="KW-0378">Hydrolase</keyword>
<evidence type="ECO:0000259" key="8">
    <source>
        <dbReference type="PROSITE" id="PS00486"/>
    </source>
</evidence>
<keyword evidence="5" id="KW-0694">RNA-binding</keyword>
<evidence type="ECO:0000313" key="10">
    <source>
        <dbReference type="Proteomes" id="UP000030147"/>
    </source>
</evidence>
<dbReference type="InterPro" id="IPR007696">
    <property type="entry name" value="DNA_mismatch_repair_MutS_core"/>
</dbReference>
<reference evidence="9 10" key="1">
    <citation type="journal article" date="2015" name="Stand. Genomic Sci.">
        <title>High quality draft genome sequence of the moderately halophilic bacterium Pontibacillus yanchengensis Y32(T) and comparison among Pontibacillus genomes.</title>
        <authorList>
            <person name="Huang J."/>
            <person name="Qiao Z.X."/>
            <person name="Tang J.W."/>
            <person name="Wang G."/>
        </authorList>
    </citation>
    <scope>NUCLEOTIDE SEQUENCE [LARGE SCALE GENOMIC DNA]</scope>
    <source>
        <strain evidence="9 10">Y32</strain>
    </source>
</reference>
<dbReference type="FunFam" id="3.40.50.300:FF:000830">
    <property type="entry name" value="Endonuclease MutS2"/>
    <property type="match status" value="1"/>
</dbReference>
<dbReference type="SMART" id="SM00534">
    <property type="entry name" value="MUTSac"/>
    <property type="match status" value="1"/>
</dbReference>
<dbReference type="GO" id="GO:0045910">
    <property type="term" value="P:negative regulation of DNA recombination"/>
    <property type="evidence" value="ECO:0007669"/>
    <property type="project" value="InterPro"/>
</dbReference>
<sequence>MNQYAFQALECDWVLNEVAHYALTSKGKETIQSLQPSLHTKQIDRWLEEVSEAVQILNISSSVPIHSLDDVTGMLEYGKKGMFIRPDQFKKLESFLDHCSKLKRFMKDKGYVAPTIATYADSIEDLSDLESDIQSCIRHGQVDDYASKELAKLRKQIHAQLTKLKDKIHHLAKSKKLSPYLQETVVAEKNGRFVVPIKSSYRTKVKGTVIDSSASGATVFIEPEEITAMQEELEMLRLAEEREVEQVLYYLTALVLEREHELSVAVETMHQYDVIFAKAHYSKQLNAAPATINEDYTIDLKEARHPLLGEKAVPLTVHLGSDQYALVITGPNTGGKTVTLKTIGLLTFMTQVGLHIPAEKGSTLHLFHDIFVDIGDGQSITENLSTFSSRLVNIIHILQEANDHSLVLLDELGSGTDPTEGMGLATAILDQLYQKGATIFATTHYNEMKDFAEEKEGFLNGSMEFDLETLRPTYRLLLDTTGKSQAFQIALKLGMHPAIIEKAHSISYKEEATYSSADTDTKQSDLAKQVAVNRYARQSSSKEKAKPEDRIPHYDMGDNVTVLATGETGIVYKGPDKKGNYIVQIKGEKQTLNHKRIQLHIPAKDLYPDDYDFDIIFKSKEYRKVRKQLDRKHVEGLTLDEED</sequence>
<dbReference type="Gene3D" id="3.40.50.300">
    <property type="entry name" value="P-loop containing nucleotide triphosphate hydrolases"/>
    <property type="match status" value="1"/>
</dbReference>
<dbReference type="eggNOG" id="COG1193">
    <property type="taxonomic scope" value="Bacteria"/>
</dbReference>
<feature type="domain" description="DNA mismatch repair proteins mutS family" evidence="8">
    <location>
        <begin position="405"/>
        <end position="421"/>
    </location>
</feature>
<evidence type="ECO:0000256" key="5">
    <source>
        <dbReference type="ARBA" id="ARBA00022884"/>
    </source>
</evidence>
<evidence type="ECO:0000313" key="9">
    <source>
        <dbReference type="EMBL" id="KGP71953.1"/>
    </source>
</evidence>
<dbReference type="AlphaFoldDB" id="A0A0A2TC06"/>
<dbReference type="InterPro" id="IPR045076">
    <property type="entry name" value="MutS"/>
</dbReference>
<keyword evidence="1" id="KW-0699">rRNA-binding</keyword>